<dbReference type="Proteomes" id="UP001239215">
    <property type="component" value="Unassembled WGS sequence"/>
</dbReference>
<dbReference type="PROSITE" id="PS00217">
    <property type="entry name" value="SUGAR_TRANSPORT_2"/>
    <property type="match status" value="1"/>
</dbReference>
<dbReference type="GO" id="GO:0005886">
    <property type="term" value="C:plasma membrane"/>
    <property type="evidence" value="ECO:0007669"/>
    <property type="project" value="UniProtKB-SubCell"/>
</dbReference>
<keyword evidence="6" id="KW-0769">Symport</keyword>
<name>A0AAJ1U604_9ACTN</name>
<proteinExistence type="inferred from homology"/>
<evidence type="ECO:0000256" key="5">
    <source>
        <dbReference type="ARBA" id="ARBA00022692"/>
    </source>
</evidence>
<evidence type="ECO:0000256" key="4">
    <source>
        <dbReference type="ARBA" id="ARBA00022475"/>
    </source>
</evidence>
<evidence type="ECO:0000256" key="11">
    <source>
        <dbReference type="SAM" id="Phobius"/>
    </source>
</evidence>
<sequence length="451" mass="48482">MTTSTTPTSAPNVPPAGRSNLRKVVAASMAGTIVEWYEFFVYATAAILVFPALFFPESDPTVGTIAALGTYAVGFIARPIGGLVFGHYGDKFGRKRLLQLSLVLVGVSTFLMGALPTHAQIGYGAAVLLVLLRFVQGFAVGGEWGGAVLLVAEHAPDNRRGYWASYPQAGVPVGNLIATLVMLGLSAALSEEAFLSWGWRIAFFASAIIVLVGWYVRTKVEDAPIFKAAVEKEEAEKASRSTVLDAIKYRPKQVVVAMGLRFCENIMYYMVVTFTISYLRQDHIGFDVQHVLLLLLVGHLSHVFVVPTVGLLSDIYGRRPVYLVGVLGTATWGFWAFPMMDTANDLLVVVAIVGGLAIQGLMYAPQPSLMSEMFPTRMRYAGVSLGYQVTAIVAGSMAPIIAVALLDEYDSTTPIAIYLAAAALVSLVALAFAQETKGSSLTALDDEYDAR</sequence>
<dbReference type="AlphaFoldDB" id="A0AAJ1U604"/>
<feature type="transmembrane region" description="Helical" evidence="11">
    <location>
        <begin position="412"/>
        <end position="433"/>
    </location>
</feature>
<evidence type="ECO:0000313" key="13">
    <source>
        <dbReference type="EMBL" id="MDQ1105131.1"/>
    </source>
</evidence>
<evidence type="ECO:0000256" key="9">
    <source>
        <dbReference type="ARBA" id="ARBA00037295"/>
    </source>
</evidence>
<dbReference type="FunFam" id="1.20.1250.20:FF:000001">
    <property type="entry name" value="Dicarboxylate MFS transporter"/>
    <property type="match status" value="1"/>
</dbReference>
<dbReference type="SUPFAM" id="SSF103473">
    <property type="entry name" value="MFS general substrate transporter"/>
    <property type="match status" value="1"/>
</dbReference>
<evidence type="ECO:0000256" key="7">
    <source>
        <dbReference type="ARBA" id="ARBA00022989"/>
    </source>
</evidence>
<gene>
    <name evidence="13" type="ORF">QE405_002415</name>
</gene>
<feature type="transmembrane region" description="Helical" evidence="11">
    <location>
        <begin position="254"/>
        <end position="279"/>
    </location>
</feature>
<feature type="domain" description="Major facilitator superfamily (MFS) profile" evidence="12">
    <location>
        <begin position="24"/>
        <end position="437"/>
    </location>
</feature>
<feature type="transmembrane region" description="Helical" evidence="11">
    <location>
        <begin position="197"/>
        <end position="216"/>
    </location>
</feature>
<dbReference type="CDD" id="cd17369">
    <property type="entry name" value="MFS_ShiA_like"/>
    <property type="match status" value="1"/>
</dbReference>
<keyword evidence="5 11" id="KW-0812">Transmembrane</keyword>
<keyword evidence="7 11" id="KW-1133">Transmembrane helix</keyword>
<feature type="transmembrane region" description="Helical" evidence="11">
    <location>
        <begin position="62"/>
        <end position="85"/>
    </location>
</feature>
<dbReference type="InterPro" id="IPR020846">
    <property type="entry name" value="MFS_dom"/>
</dbReference>
<feature type="transmembrane region" description="Helical" evidence="11">
    <location>
        <begin position="39"/>
        <end position="56"/>
    </location>
</feature>
<dbReference type="PANTHER" id="PTHR43045:SF1">
    <property type="entry name" value="SHIKIMATE TRANSPORTER"/>
    <property type="match status" value="1"/>
</dbReference>
<dbReference type="Gene3D" id="1.20.1250.20">
    <property type="entry name" value="MFS general substrate transporter like domains"/>
    <property type="match status" value="2"/>
</dbReference>
<feature type="transmembrane region" description="Helical" evidence="11">
    <location>
        <begin position="385"/>
        <end position="406"/>
    </location>
</feature>
<comment type="similarity">
    <text evidence="2">Belongs to the major facilitator superfamily. Metabolite:H+ Symporter (MHS) family (TC 2.A.1.6) family.</text>
</comment>
<feature type="transmembrane region" description="Helical" evidence="11">
    <location>
        <begin position="346"/>
        <end position="364"/>
    </location>
</feature>
<accession>A0AAJ1U604</accession>
<evidence type="ECO:0000256" key="1">
    <source>
        <dbReference type="ARBA" id="ARBA00004651"/>
    </source>
</evidence>
<evidence type="ECO:0000256" key="6">
    <source>
        <dbReference type="ARBA" id="ARBA00022847"/>
    </source>
</evidence>
<evidence type="ECO:0000256" key="2">
    <source>
        <dbReference type="ARBA" id="ARBA00008240"/>
    </source>
</evidence>
<keyword evidence="8 11" id="KW-0472">Membrane</keyword>
<evidence type="ECO:0000313" key="14">
    <source>
        <dbReference type="Proteomes" id="UP001239215"/>
    </source>
</evidence>
<evidence type="ECO:0000259" key="12">
    <source>
        <dbReference type="PROSITE" id="PS50850"/>
    </source>
</evidence>
<dbReference type="PANTHER" id="PTHR43045">
    <property type="entry name" value="SHIKIMATE TRANSPORTER"/>
    <property type="match status" value="1"/>
</dbReference>
<feature type="transmembrane region" description="Helical" evidence="11">
    <location>
        <begin position="97"/>
        <end position="115"/>
    </location>
</feature>
<comment type="subcellular location">
    <subcellularLocation>
        <location evidence="1">Cell membrane</location>
        <topology evidence="1">Multi-pass membrane protein</topology>
    </subcellularLocation>
</comment>
<keyword evidence="3" id="KW-0813">Transport</keyword>
<dbReference type="PROSITE" id="PS00216">
    <property type="entry name" value="SUGAR_TRANSPORT_1"/>
    <property type="match status" value="1"/>
</dbReference>
<comment type="caution">
    <text evidence="13">The sequence shown here is derived from an EMBL/GenBank/DDBJ whole genome shotgun (WGS) entry which is preliminary data.</text>
</comment>
<dbReference type="InterPro" id="IPR036259">
    <property type="entry name" value="MFS_trans_sf"/>
</dbReference>
<dbReference type="GO" id="GO:0015293">
    <property type="term" value="F:symporter activity"/>
    <property type="evidence" value="ECO:0007669"/>
    <property type="project" value="UniProtKB-KW"/>
</dbReference>
<feature type="transmembrane region" description="Helical" evidence="11">
    <location>
        <begin position="121"/>
        <end position="151"/>
    </location>
</feature>
<organism evidence="13 14">
    <name type="scientific">Nocardioides zeae</name>
    <dbReference type="NCBI Taxonomy" id="1457234"/>
    <lineage>
        <taxon>Bacteria</taxon>
        <taxon>Bacillati</taxon>
        <taxon>Actinomycetota</taxon>
        <taxon>Actinomycetes</taxon>
        <taxon>Propionibacteriales</taxon>
        <taxon>Nocardioidaceae</taxon>
        <taxon>Nocardioides</taxon>
    </lineage>
</organism>
<dbReference type="Pfam" id="PF00083">
    <property type="entry name" value="Sugar_tr"/>
    <property type="match status" value="2"/>
</dbReference>
<dbReference type="EMBL" id="JAUTAN010000001">
    <property type="protein sequence ID" value="MDQ1105131.1"/>
    <property type="molecule type" value="Genomic_DNA"/>
</dbReference>
<reference evidence="13" key="1">
    <citation type="submission" date="2023-07" db="EMBL/GenBank/DDBJ databases">
        <title>Functional and genomic diversity of the sorghum phyllosphere microbiome.</title>
        <authorList>
            <person name="Shade A."/>
        </authorList>
    </citation>
    <scope>NUCLEOTIDE SEQUENCE</scope>
    <source>
        <strain evidence="13">SORGH_AS_1067</strain>
    </source>
</reference>
<evidence type="ECO:0000256" key="10">
    <source>
        <dbReference type="ARBA" id="ARBA00039918"/>
    </source>
</evidence>
<comment type="function">
    <text evidence="9">May be a proton symporter involved in the uptake of osmolytes such as proline and glycine betaine.</text>
</comment>
<evidence type="ECO:0000256" key="3">
    <source>
        <dbReference type="ARBA" id="ARBA00022448"/>
    </source>
</evidence>
<feature type="transmembrane region" description="Helical" evidence="11">
    <location>
        <begin position="291"/>
        <end position="312"/>
    </location>
</feature>
<dbReference type="RefSeq" id="WP_307201069.1">
    <property type="nucleotide sequence ID" value="NZ_JAUTAN010000001.1"/>
</dbReference>
<dbReference type="PROSITE" id="PS50850">
    <property type="entry name" value="MFS"/>
    <property type="match status" value="1"/>
</dbReference>
<dbReference type="InterPro" id="IPR005828">
    <property type="entry name" value="MFS_sugar_transport-like"/>
</dbReference>
<evidence type="ECO:0000256" key="8">
    <source>
        <dbReference type="ARBA" id="ARBA00023136"/>
    </source>
</evidence>
<feature type="transmembrane region" description="Helical" evidence="11">
    <location>
        <begin position="321"/>
        <end position="340"/>
    </location>
</feature>
<keyword evidence="4" id="KW-1003">Cell membrane</keyword>
<protein>
    <recommendedName>
        <fullName evidence="10">Putative proline/betaine transporter</fullName>
    </recommendedName>
</protein>
<dbReference type="InterPro" id="IPR005829">
    <property type="entry name" value="Sugar_transporter_CS"/>
</dbReference>
<feature type="transmembrane region" description="Helical" evidence="11">
    <location>
        <begin position="163"/>
        <end position="185"/>
    </location>
</feature>